<reference evidence="15" key="1">
    <citation type="submission" date="2019-06" db="EMBL/GenBank/DDBJ databases">
        <authorList>
            <consortium name="Wellcome Sanger Institute Data Sharing"/>
        </authorList>
    </citation>
    <scope>NUCLEOTIDE SEQUENCE [LARGE SCALE GENOMIC DNA]</scope>
</reference>
<evidence type="ECO:0000256" key="14">
    <source>
        <dbReference type="SAM" id="SignalP"/>
    </source>
</evidence>
<evidence type="ECO:0000256" key="1">
    <source>
        <dbReference type="ARBA" id="ARBA00004479"/>
    </source>
</evidence>
<evidence type="ECO:0000256" key="11">
    <source>
        <dbReference type="ARBA" id="ARBA00031053"/>
    </source>
</evidence>
<dbReference type="Proteomes" id="UP000472271">
    <property type="component" value="Chromosome 16"/>
</dbReference>
<dbReference type="InParanoid" id="A0A673A9A8"/>
<evidence type="ECO:0000256" key="4">
    <source>
        <dbReference type="ARBA" id="ARBA00022553"/>
    </source>
</evidence>
<evidence type="ECO:0000256" key="9">
    <source>
        <dbReference type="ARBA" id="ARBA00023157"/>
    </source>
</evidence>
<dbReference type="PANTHER" id="PTHR21409:SF1">
    <property type="entry name" value="HEMATOPOIETIC CELL SIGNAL TRANSDUCER"/>
    <property type="match status" value="1"/>
</dbReference>
<dbReference type="FunCoup" id="A0A673A9A8">
    <property type="interactions" value="96"/>
</dbReference>
<dbReference type="GO" id="GO:0051897">
    <property type="term" value="P:positive regulation of phosphatidylinositol 3-kinase/protein kinase B signal transduction"/>
    <property type="evidence" value="ECO:0007669"/>
    <property type="project" value="InterPro"/>
</dbReference>
<protein>
    <recommendedName>
        <fullName evidence="3">Hematopoietic cell signal transducer</fullName>
    </recommendedName>
    <alternativeName>
        <fullName evidence="12">DNAX-activation protein 10</fullName>
    </alternativeName>
    <alternativeName>
        <fullName evidence="11">Membrane protein DAP10</fullName>
    </alternativeName>
</protein>
<evidence type="ECO:0000256" key="3">
    <source>
        <dbReference type="ARBA" id="ARBA00018050"/>
    </source>
</evidence>
<feature type="chain" id="PRO_5025665216" description="Hematopoietic cell signal transducer" evidence="14">
    <location>
        <begin position="23"/>
        <end position="81"/>
    </location>
</feature>
<evidence type="ECO:0000256" key="5">
    <source>
        <dbReference type="ARBA" id="ARBA00022692"/>
    </source>
</evidence>
<keyword evidence="4" id="KW-0597">Phosphoprotein</keyword>
<comment type="subcellular location">
    <subcellularLocation>
        <location evidence="1">Membrane</location>
        <topology evidence="1">Single-pass type I membrane protein</topology>
    </subcellularLocation>
</comment>
<organism evidence="15 16">
    <name type="scientific">Sphaeramia orbicularis</name>
    <name type="common">orbiculate cardinalfish</name>
    <dbReference type="NCBI Taxonomy" id="375764"/>
    <lineage>
        <taxon>Eukaryota</taxon>
        <taxon>Metazoa</taxon>
        <taxon>Chordata</taxon>
        <taxon>Craniata</taxon>
        <taxon>Vertebrata</taxon>
        <taxon>Euteleostomi</taxon>
        <taxon>Actinopterygii</taxon>
        <taxon>Neopterygii</taxon>
        <taxon>Teleostei</taxon>
        <taxon>Neoteleostei</taxon>
        <taxon>Acanthomorphata</taxon>
        <taxon>Gobiaria</taxon>
        <taxon>Kurtiformes</taxon>
        <taxon>Apogonoidei</taxon>
        <taxon>Apogonidae</taxon>
        <taxon>Apogoninae</taxon>
        <taxon>Sphaeramia</taxon>
    </lineage>
</organism>
<evidence type="ECO:0000256" key="10">
    <source>
        <dbReference type="ARBA" id="ARBA00023180"/>
    </source>
</evidence>
<name>A0A673A9A8_9TELE</name>
<dbReference type="GO" id="GO:0043548">
    <property type="term" value="F:phosphatidylinositol 3-kinase binding"/>
    <property type="evidence" value="ECO:0007669"/>
    <property type="project" value="InterPro"/>
</dbReference>
<dbReference type="InterPro" id="IPR009861">
    <property type="entry name" value="HCST"/>
</dbReference>
<dbReference type="Gene3D" id="1.10.287.770">
    <property type="entry name" value="YojJ-like"/>
    <property type="match status" value="1"/>
</dbReference>
<keyword evidence="6 14" id="KW-0732">Signal</keyword>
<dbReference type="PANTHER" id="PTHR21409">
    <property type="entry name" value="HEMATOPOIETIC CELL SIGNAL TRANSDUCER"/>
    <property type="match status" value="1"/>
</dbReference>
<keyword evidence="10" id="KW-0325">Glycoprotein</keyword>
<keyword evidence="9" id="KW-1015">Disulfide bond</keyword>
<keyword evidence="16" id="KW-1185">Reference proteome</keyword>
<dbReference type="Ensembl" id="ENSSORT00005026552.1">
    <property type="protein sequence ID" value="ENSSORP00005025784.1"/>
    <property type="gene ID" value="ENSSORG00005012393.1"/>
</dbReference>
<reference evidence="15" key="3">
    <citation type="submission" date="2025-09" db="UniProtKB">
        <authorList>
            <consortium name="Ensembl"/>
        </authorList>
    </citation>
    <scope>IDENTIFICATION</scope>
</reference>
<evidence type="ECO:0000256" key="13">
    <source>
        <dbReference type="SAM" id="Phobius"/>
    </source>
</evidence>
<proteinExistence type="inferred from homology"/>
<evidence type="ECO:0000313" key="15">
    <source>
        <dbReference type="Ensembl" id="ENSSORP00005025784.1"/>
    </source>
</evidence>
<evidence type="ECO:0000313" key="16">
    <source>
        <dbReference type="Proteomes" id="UP000472271"/>
    </source>
</evidence>
<evidence type="ECO:0000256" key="12">
    <source>
        <dbReference type="ARBA" id="ARBA00031263"/>
    </source>
</evidence>
<evidence type="ECO:0000256" key="8">
    <source>
        <dbReference type="ARBA" id="ARBA00023136"/>
    </source>
</evidence>
<reference evidence="15" key="2">
    <citation type="submission" date="2025-08" db="UniProtKB">
        <authorList>
            <consortium name="Ensembl"/>
        </authorList>
    </citation>
    <scope>IDENTIFICATION</scope>
</reference>
<evidence type="ECO:0000256" key="7">
    <source>
        <dbReference type="ARBA" id="ARBA00022989"/>
    </source>
</evidence>
<feature type="signal peptide" evidence="14">
    <location>
        <begin position="1"/>
        <end position="22"/>
    </location>
</feature>
<dbReference type="AlphaFoldDB" id="A0A673A9A8"/>
<evidence type="ECO:0000256" key="6">
    <source>
        <dbReference type="ARBA" id="ARBA00022729"/>
    </source>
</evidence>
<keyword evidence="5 13" id="KW-0812">Transmembrane</keyword>
<keyword evidence="7 13" id="KW-1133">Transmembrane helix</keyword>
<evidence type="ECO:0000256" key="2">
    <source>
        <dbReference type="ARBA" id="ARBA00006724"/>
    </source>
</evidence>
<dbReference type="GO" id="GO:0005102">
    <property type="term" value="F:signaling receptor binding"/>
    <property type="evidence" value="ECO:0007669"/>
    <property type="project" value="InterPro"/>
</dbReference>
<sequence length="81" mass="8914">MAYNTFCTVALFLLSISVMALAESPVTCYRIDPGTIAGVICADVLLTLVIVVVTYRCASFRRKKIESADKVYMNVRANCKT</sequence>
<dbReference type="GO" id="GO:0050776">
    <property type="term" value="P:regulation of immune response"/>
    <property type="evidence" value="ECO:0007669"/>
    <property type="project" value="InterPro"/>
</dbReference>
<accession>A0A673A9A8</accession>
<feature type="transmembrane region" description="Helical" evidence="13">
    <location>
        <begin position="36"/>
        <end position="55"/>
    </location>
</feature>
<dbReference type="Pfam" id="PF07213">
    <property type="entry name" value="DAP10"/>
    <property type="match status" value="1"/>
</dbReference>
<keyword evidence="8 13" id="KW-0472">Membrane</keyword>
<comment type="similarity">
    <text evidence="2">Belongs to the DAP10 family.</text>
</comment>
<dbReference type="GO" id="GO:0016020">
    <property type="term" value="C:membrane"/>
    <property type="evidence" value="ECO:0007669"/>
    <property type="project" value="UniProtKB-SubCell"/>
</dbReference>